<dbReference type="Proteomes" id="UP000299102">
    <property type="component" value="Unassembled WGS sequence"/>
</dbReference>
<organism evidence="1 2">
    <name type="scientific">Eumeta variegata</name>
    <name type="common">Bagworm moth</name>
    <name type="synonym">Eumeta japonica</name>
    <dbReference type="NCBI Taxonomy" id="151549"/>
    <lineage>
        <taxon>Eukaryota</taxon>
        <taxon>Metazoa</taxon>
        <taxon>Ecdysozoa</taxon>
        <taxon>Arthropoda</taxon>
        <taxon>Hexapoda</taxon>
        <taxon>Insecta</taxon>
        <taxon>Pterygota</taxon>
        <taxon>Neoptera</taxon>
        <taxon>Endopterygota</taxon>
        <taxon>Lepidoptera</taxon>
        <taxon>Glossata</taxon>
        <taxon>Ditrysia</taxon>
        <taxon>Tineoidea</taxon>
        <taxon>Psychidae</taxon>
        <taxon>Oiketicinae</taxon>
        <taxon>Eumeta</taxon>
    </lineage>
</organism>
<proteinExistence type="predicted"/>
<evidence type="ECO:0000313" key="2">
    <source>
        <dbReference type="Proteomes" id="UP000299102"/>
    </source>
</evidence>
<name>A0A4C1T5M3_EUMVA</name>
<dbReference type="EMBL" id="BGZK01004369">
    <property type="protein sequence ID" value="GBP08571.1"/>
    <property type="molecule type" value="Genomic_DNA"/>
</dbReference>
<comment type="caution">
    <text evidence="1">The sequence shown here is derived from an EMBL/GenBank/DDBJ whole genome shotgun (WGS) entry which is preliminary data.</text>
</comment>
<dbReference type="AlphaFoldDB" id="A0A4C1T5M3"/>
<gene>
    <name evidence="1" type="ORF">EVAR_83018_1</name>
</gene>
<sequence length="111" mass="11868">MIRGQRRGSPRTDMCVSGREFTTNSASSSSVCSTSSFGALVCSVALKATFMDLTRRSQLPPICGACGYAQPSYRPSRRLVGHSLFYLQASSESSAAAPTKFVPWSLYSVSG</sequence>
<keyword evidence="2" id="KW-1185">Reference proteome</keyword>
<reference evidence="1 2" key="1">
    <citation type="journal article" date="2019" name="Commun. Biol.">
        <title>The bagworm genome reveals a unique fibroin gene that provides high tensile strength.</title>
        <authorList>
            <person name="Kono N."/>
            <person name="Nakamura H."/>
            <person name="Ohtoshi R."/>
            <person name="Tomita M."/>
            <person name="Numata K."/>
            <person name="Arakawa K."/>
        </authorList>
    </citation>
    <scope>NUCLEOTIDE SEQUENCE [LARGE SCALE GENOMIC DNA]</scope>
</reference>
<evidence type="ECO:0000313" key="1">
    <source>
        <dbReference type="EMBL" id="GBP08571.1"/>
    </source>
</evidence>
<accession>A0A4C1T5M3</accession>
<protein>
    <submittedName>
        <fullName evidence="1">Uncharacterized protein</fullName>
    </submittedName>
</protein>